<feature type="non-terminal residue" evidence="1">
    <location>
        <position position="1"/>
    </location>
</feature>
<gene>
    <name evidence="1" type="primary">Clcn1</name>
    <name evidence="1" type="ORF">L345_11744</name>
</gene>
<proteinExistence type="predicted"/>
<protein>
    <submittedName>
        <fullName evidence="1">Chloride channel protein 1</fullName>
    </submittedName>
</protein>
<name>V8NKL9_OPHHA</name>
<reference evidence="1 2" key="1">
    <citation type="journal article" date="2013" name="Proc. Natl. Acad. Sci. U.S.A.">
        <title>The king cobra genome reveals dynamic gene evolution and adaptation in the snake venom system.</title>
        <authorList>
            <person name="Vonk F.J."/>
            <person name="Casewell N.R."/>
            <person name="Henkel C.V."/>
            <person name="Heimberg A.M."/>
            <person name="Jansen H.J."/>
            <person name="McCleary R.J."/>
            <person name="Kerkkamp H.M."/>
            <person name="Vos R.A."/>
            <person name="Guerreiro I."/>
            <person name="Calvete J.J."/>
            <person name="Wuster W."/>
            <person name="Woods A.E."/>
            <person name="Logan J.M."/>
            <person name="Harrison R.A."/>
            <person name="Castoe T.A."/>
            <person name="de Koning A.P."/>
            <person name="Pollock D.D."/>
            <person name="Yandell M."/>
            <person name="Calderon D."/>
            <person name="Renjifo C."/>
            <person name="Currier R.B."/>
            <person name="Salgado D."/>
            <person name="Pla D."/>
            <person name="Sanz L."/>
            <person name="Hyder A.S."/>
            <person name="Ribeiro J.M."/>
            <person name="Arntzen J.W."/>
            <person name="van den Thillart G.E."/>
            <person name="Boetzer M."/>
            <person name="Pirovano W."/>
            <person name="Dirks R.P."/>
            <person name="Spaink H.P."/>
            <person name="Duboule D."/>
            <person name="McGlinn E."/>
            <person name="Kini R.M."/>
            <person name="Richardson M.K."/>
        </authorList>
    </citation>
    <scope>NUCLEOTIDE SEQUENCE</scope>
    <source>
        <tissue evidence="1">Blood</tissue>
    </source>
</reference>
<dbReference type="Proteomes" id="UP000018936">
    <property type="component" value="Unassembled WGS sequence"/>
</dbReference>
<comment type="caution">
    <text evidence="1">The sequence shown here is derived from an EMBL/GenBank/DDBJ whole genome shotgun (WGS) entry which is preliminary data.</text>
</comment>
<dbReference type="EMBL" id="AZIM01003209">
    <property type="protein sequence ID" value="ETE62501.1"/>
    <property type="molecule type" value="Genomic_DNA"/>
</dbReference>
<dbReference type="AlphaFoldDB" id="V8NKL9"/>
<keyword evidence="2" id="KW-1185">Reference proteome</keyword>
<evidence type="ECO:0000313" key="2">
    <source>
        <dbReference type="Proteomes" id="UP000018936"/>
    </source>
</evidence>
<organism evidence="1 2">
    <name type="scientific">Ophiophagus hannah</name>
    <name type="common">King cobra</name>
    <name type="synonym">Naja hannah</name>
    <dbReference type="NCBI Taxonomy" id="8665"/>
    <lineage>
        <taxon>Eukaryota</taxon>
        <taxon>Metazoa</taxon>
        <taxon>Chordata</taxon>
        <taxon>Craniata</taxon>
        <taxon>Vertebrata</taxon>
        <taxon>Euteleostomi</taxon>
        <taxon>Lepidosauria</taxon>
        <taxon>Squamata</taxon>
        <taxon>Bifurcata</taxon>
        <taxon>Unidentata</taxon>
        <taxon>Episquamata</taxon>
        <taxon>Toxicofera</taxon>
        <taxon>Serpentes</taxon>
        <taxon>Colubroidea</taxon>
        <taxon>Elapidae</taxon>
        <taxon>Elapinae</taxon>
        <taxon>Ophiophagus</taxon>
    </lineage>
</organism>
<evidence type="ECO:0000313" key="1">
    <source>
        <dbReference type="EMBL" id="ETE62501.1"/>
    </source>
</evidence>
<accession>V8NKL9</accession>
<sequence length="73" mass="8530">MEHSELKTKKDTTLWGGAPQYDYIHYDNCTSYGIPSEDGGTGDDMHYQEKALNHIQNHDNRTHDRMCSCEYLY</sequence>